<dbReference type="EMBL" id="JAPWTJ010000849">
    <property type="protein sequence ID" value="KAJ8975275.1"/>
    <property type="molecule type" value="Genomic_DNA"/>
</dbReference>
<keyword evidence="2" id="KW-1185">Reference proteome</keyword>
<sequence length="61" mass="7044">MIKNLLKISRMSFLTCLTWQREKNSEKFEGCHGQLSKLQYMCINIPVTTRATVCCYSGEPI</sequence>
<evidence type="ECO:0000313" key="2">
    <source>
        <dbReference type="Proteomes" id="UP001162164"/>
    </source>
</evidence>
<reference evidence="1" key="1">
    <citation type="journal article" date="2023" name="Insect Mol. Biol.">
        <title>Genome sequencing provides insights into the evolution of gene families encoding plant cell wall-degrading enzymes in longhorned beetles.</title>
        <authorList>
            <person name="Shin N.R."/>
            <person name="Okamura Y."/>
            <person name="Kirsch R."/>
            <person name="Pauchet Y."/>
        </authorList>
    </citation>
    <scope>NUCLEOTIDE SEQUENCE</scope>
    <source>
        <strain evidence="1">MMC_N1</strain>
    </source>
</reference>
<proteinExistence type="predicted"/>
<protein>
    <submittedName>
        <fullName evidence="1">Uncharacterized protein</fullName>
    </submittedName>
</protein>
<evidence type="ECO:0000313" key="1">
    <source>
        <dbReference type="EMBL" id="KAJ8975275.1"/>
    </source>
</evidence>
<gene>
    <name evidence="1" type="ORF">NQ317_013675</name>
</gene>
<accession>A0ABQ9JCJ4</accession>
<name>A0ABQ9JCJ4_9CUCU</name>
<comment type="caution">
    <text evidence="1">The sequence shown here is derived from an EMBL/GenBank/DDBJ whole genome shotgun (WGS) entry which is preliminary data.</text>
</comment>
<organism evidence="1 2">
    <name type="scientific">Molorchus minor</name>
    <dbReference type="NCBI Taxonomy" id="1323400"/>
    <lineage>
        <taxon>Eukaryota</taxon>
        <taxon>Metazoa</taxon>
        <taxon>Ecdysozoa</taxon>
        <taxon>Arthropoda</taxon>
        <taxon>Hexapoda</taxon>
        <taxon>Insecta</taxon>
        <taxon>Pterygota</taxon>
        <taxon>Neoptera</taxon>
        <taxon>Endopterygota</taxon>
        <taxon>Coleoptera</taxon>
        <taxon>Polyphaga</taxon>
        <taxon>Cucujiformia</taxon>
        <taxon>Chrysomeloidea</taxon>
        <taxon>Cerambycidae</taxon>
        <taxon>Lamiinae</taxon>
        <taxon>Monochamini</taxon>
        <taxon>Molorchus</taxon>
    </lineage>
</organism>
<dbReference type="Proteomes" id="UP001162164">
    <property type="component" value="Unassembled WGS sequence"/>
</dbReference>